<keyword evidence="7" id="KW-0830">Ubiquinone</keyword>
<keyword evidence="3 6" id="KW-0496">Mitochondrion</keyword>
<keyword evidence="4 6" id="KW-0472">Membrane</keyword>
<dbReference type="EC" id="4.1.1.130" evidence="6"/>
<gene>
    <name evidence="7" type="primary">LgM4147LRVhigh.09.00300.00470</name>
    <name evidence="7" type="ORF">BN36_0909450</name>
</gene>
<evidence type="ECO:0000313" key="7">
    <source>
        <dbReference type="EMBL" id="CCM13431.1"/>
    </source>
</evidence>
<dbReference type="InterPro" id="IPR027540">
    <property type="entry name" value="Coq4_euk"/>
</dbReference>
<keyword evidence="6" id="KW-0479">Metal-binding</keyword>
<evidence type="ECO:0000256" key="5">
    <source>
        <dbReference type="ARBA" id="ARBA00023239"/>
    </source>
</evidence>
<organism evidence="7">
    <name type="scientific">Leishmania guyanensis</name>
    <dbReference type="NCBI Taxonomy" id="5670"/>
    <lineage>
        <taxon>Eukaryota</taxon>
        <taxon>Discoba</taxon>
        <taxon>Euglenozoa</taxon>
        <taxon>Kinetoplastea</taxon>
        <taxon>Metakinetoplastina</taxon>
        <taxon>Trypanosomatida</taxon>
        <taxon>Trypanosomatidae</taxon>
        <taxon>Leishmaniinae</taxon>
        <taxon>Leishmania</taxon>
        <taxon>Leishmania guyanensis species complex</taxon>
    </lineage>
</organism>
<proteinExistence type="inferred from homology"/>
<sequence>MQWVPLFATGAALAHQTGVFAVESLKAIYDPTNADAVAAVGELSSLNSLENMKNCMMADQRGRSILKHQPVVGDEVLEFSRGLAPSTFGFRYAAYMDRNHFLPSGRTAVKHIADPTLAYVMMRHRQCHDFVHVITGCGRSVEEELAVKVFEWKHTGLPLGLLSLLGGASRLSATQLAHMRLFWEWASHNAPCSRHDKPAVPMYLNVPWEDMLAKEYDEVAAYTGITPLPVFLKKHQKQ</sequence>
<keyword evidence="5 6" id="KW-0456">Lyase</keyword>
<feature type="binding site" evidence="6">
    <location>
        <position position="128"/>
    </location>
    <ligand>
        <name>Zn(2+)</name>
        <dbReference type="ChEBI" id="CHEBI:29105"/>
    </ligand>
</feature>
<reference evidence="7" key="1">
    <citation type="submission" date="2012-08" db="EMBL/GenBank/DDBJ databases">
        <title>Comparative genomics of metastatic and non-metastatic Leishmania guyanensis provides insights into polygenic factors involved in Leishmania RNA virus infection.</title>
        <authorList>
            <person name="Smith D."/>
            <person name="Hertz-Fowler C."/>
            <person name="Martin R."/>
            <person name="Dickens N."/>
            <person name="Fasel N."/>
            <person name="Falquet L."/>
            <person name="Beverley S."/>
            <person name="Zangger H."/>
            <person name="Calderon-Copete S."/>
            <person name="Mottram J."/>
            <person name="Xenarios I."/>
        </authorList>
    </citation>
    <scope>NUCLEOTIDE SEQUENCE</scope>
    <source>
        <strain evidence="7">MHOM/BR/75/M4147/SSU:IR2SAT-LUC</strain>
    </source>
</reference>
<dbReference type="GO" id="GO:0008270">
    <property type="term" value="F:zinc ion binding"/>
    <property type="evidence" value="ECO:0007669"/>
    <property type="project" value="UniProtKB-UniRule"/>
</dbReference>
<dbReference type="GO" id="GO:0120539">
    <property type="term" value="F:4-hydroxy-3-methoxy-5-polyprenylbenzoate decarboxylase activity"/>
    <property type="evidence" value="ECO:0007669"/>
    <property type="project" value="UniProtKB-EC"/>
</dbReference>
<accession>A0A1E1IQE3</accession>
<evidence type="ECO:0000256" key="4">
    <source>
        <dbReference type="ARBA" id="ARBA00023136"/>
    </source>
</evidence>
<dbReference type="EMBL" id="CALQ01000274">
    <property type="protein sequence ID" value="CCM13431.1"/>
    <property type="molecule type" value="Genomic_DNA"/>
</dbReference>
<comment type="subcellular location">
    <subcellularLocation>
        <location evidence="6">Mitochondrion inner membrane</location>
        <topology evidence="6">Peripheral membrane protein</topology>
        <orientation evidence="6">Matrix side</orientation>
    </subcellularLocation>
</comment>
<dbReference type="PANTHER" id="PTHR12922">
    <property type="entry name" value="UBIQUINONE BIOSYNTHESIS PROTEIN"/>
    <property type="match status" value="1"/>
</dbReference>
<dbReference type="AlphaFoldDB" id="A0A1E1IQE3"/>
<dbReference type="InterPro" id="IPR007715">
    <property type="entry name" value="Coq4"/>
</dbReference>
<dbReference type="HAMAP" id="MF_03111">
    <property type="entry name" value="Coq4"/>
    <property type="match status" value="1"/>
</dbReference>
<dbReference type="GO" id="GO:0031314">
    <property type="term" value="C:extrinsic component of mitochondrial inner membrane"/>
    <property type="evidence" value="ECO:0007669"/>
    <property type="project" value="UniProtKB-UniRule"/>
</dbReference>
<evidence type="ECO:0000256" key="6">
    <source>
        <dbReference type="HAMAP-Rule" id="MF_03111"/>
    </source>
</evidence>
<keyword evidence="1 6" id="KW-0831">Ubiquinone biosynthesis</keyword>
<comment type="catalytic activity">
    <reaction evidence="6">
        <text>a 4-hydroxy-3-methoxy-5-(all-trans-polyprenyl)benzoate + H(+) = a 2-methoxy-6-(all-trans-polyprenyl)phenol + CO2</text>
        <dbReference type="Rhea" id="RHEA:81179"/>
        <dbReference type="Rhea" id="RHEA-COMP:9551"/>
        <dbReference type="Rhea" id="RHEA-COMP:10931"/>
        <dbReference type="ChEBI" id="CHEBI:15378"/>
        <dbReference type="ChEBI" id="CHEBI:16526"/>
        <dbReference type="ChEBI" id="CHEBI:62731"/>
        <dbReference type="ChEBI" id="CHEBI:84443"/>
        <dbReference type="EC" id="4.1.1.130"/>
    </reaction>
</comment>
<feature type="binding site" evidence="6">
    <location>
        <position position="129"/>
    </location>
    <ligand>
        <name>Zn(2+)</name>
        <dbReference type="ChEBI" id="CHEBI:29105"/>
    </ligand>
</feature>
<dbReference type="Pfam" id="PF05019">
    <property type="entry name" value="Coq4"/>
    <property type="match status" value="1"/>
</dbReference>
<evidence type="ECO:0000256" key="3">
    <source>
        <dbReference type="ARBA" id="ARBA00023128"/>
    </source>
</evidence>
<evidence type="ECO:0000256" key="1">
    <source>
        <dbReference type="ARBA" id="ARBA00022688"/>
    </source>
</evidence>
<evidence type="ECO:0000256" key="2">
    <source>
        <dbReference type="ARBA" id="ARBA00022792"/>
    </source>
</evidence>
<protein>
    <recommendedName>
        <fullName evidence="6">Ubiquinone biosynthesis protein COQ4 homolog, mitochondrial</fullName>
    </recommendedName>
    <alternativeName>
        <fullName evidence="6">4-hydroxy-3-methoxy-5-polyprenylbenzoate decarboxylase</fullName>
        <ecNumber evidence="6">4.1.1.130</ecNumber>
    </alternativeName>
    <alternativeName>
        <fullName evidence="6">Coenzyme Q biosynthesis protein 4 homolog</fullName>
    </alternativeName>
</protein>
<comment type="cofactor">
    <cofactor evidence="6">
        <name>Zn(2+)</name>
        <dbReference type="ChEBI" id="CHEBI:29105"/>
    </cofactor>
</comment>
<comment type="pathway">
    <text evidence="6">Cofactor biosynthesis; ubiquinone biosynthesis.</text>
</comment>
<comment type="function">
    <text evidence="6">Lyase that catalyzes the C1-decarboxylation of 4-hydroxy-3-methoxy-5-(all-trans-polyprenyl)benzoic acid into 2-methoxy-6-(all-trans-polyprenyl)phenol during ubiquinone biosynthesis.</text>
</comment>
<dbReference type="UniPathway" id="UPA00232"/>
<feature type="binding site" evidence="6">
    <location>
        <position position="144"/>
    </location>
    <ligand>
        <name>Zn(2+)</name>
        <dbReference type="ChEBI" id="CHEBI:29105"/>
    </ligand>
</feature>
<dbReference type="PANTHER" id="PTHR12922:SF7">
    <property type="entry name" value="UBIQUINONE BIOSYNTHESIS PROTEIN COQ4 HOMOLOG, MITOCHONDRIAL"/>
    <property type="match status" value="1"/>
</dbReference>
<keyword evidence="6" id="KW-0862">Zinc</keyword>
<comment type="similarity">
    <text evidence="6">Belongs to the COQ4 family.</text>
</comment>
<feature type="binding site" evidence="6">
    <location>
        <position position="132"/>
    </location>
    <ligand>
        <name>Zn(2+)</name>
        <dbReference type="ChEBI" id="CHEBI:29105"/>
    </ligand>
</feature>
<name>A0A1E1IQE3_LEIGU</name>
<comment type="subunit">
    <text evidence="6">Component of a multi-subunit COQ enzyme complex.</text>
</comment>
<keyword evidence="2 6" id="KW-0999">Mitochondrion inner membrane</keyword>